<feature type="domain" description="SseB protein N-terminal" evidence="1">
    <location>
        <begin position="5"/>
        <end position="78"/>
    </location>
</feature>
<evidence type="ECO:0000313" key="3">
    <source>
        <dbReference type="Proteomes" id="UP001499843"/>
    </source>
</evidence>
<dbReference type="Proteomes" id="UP001499843">
    <property type="component" value="Unassembled WGS sequence"/>
</dbReference>
<dbReference type="InterPro" id="IPR009839">
    <property type="entry name" value="SseB_N"/>
</dbReference>
<dbReference type="InterPro" id="IPR049975">
    <property type="entry name" value="SAV_915-like_dom"/>
</dbReference>
<dbReference type="Pfam" id="PF07179">
    <property type="entry name" value="SseB"/>
    <property type="match status" value="1"/>
</dbReference>
<reference evidence="2 3" key="1">
    <citation type="journal article" date="2019" name="Int. J. Syst. Evol. Microbiol.">
        <title>The Global Catalogue of Microorganisms (GCM) 10K type strain sequencing project: providing services to taxonomists for standard genome sequencing and annotation.</title>
        <authorList>
            <consortium name="The Broad Institute Genomics Platform"/>
            <consortium name="The Broad Institute Genome Sequencing Center for Infectious Disease"/>
            <person name="Wu L."/>
            <person name="Ma J."/>
        </authorList>
    </citation>
    <scope>NUCLEOTIDE SEQUENCE [LARGE SCALE GENOMIC DNA]</scope>
    <source>
        <strain evidence="2 3">JCM 16114</strain>
    </source>
</reference>
<name>A0ABN3CT46_9ACTN</name>
<organism evidence="2 3">
    <name type="scientific">Nonomuraea monospora</name>
    <dbReference type="NCBI Taxonomy" id="568818"/>
    <lineage>
        <taxon>Bacteria</taxon>
        <taxon>Bacillati</taxon>
        <taxon>Actinomycetota</taxon>
        <taxon>Actinomycetes</taxon>
        <taxon>Streptosporangiales</taxon>
        <taxon>Streptosporangiaceae</taxon>
        <taxon>Nonomuraea</taxon>
    </lineage>
</organism>
<dbReference type="EMBL" id="BAAAQX010000027">
    <property type="protein sequence ID" value="GAA2212619.1"/>
    <property type="molecule type" value="Genomic_DNA"/>
</dbReference>
<comment type="caution">
    <text evidence="2">The sequence shown here is derived from an EMBL/GenBank/DDBJ whole genome shotgun (WGS) entry which is preliminary data.</text>
</comment>
<proteinExistence type="predicted"/>
<sequence>MSEPRLFVPVSMGRFASALRLFRTAAGKRAAVAFTSPLKLAQVLGPDQRWVVLTEPALRGMLTELDVVGIVIDPAGTMSRPARRVA</sequence>
<gene>
    <name evidence="2" type="ORF">GCM10009850_080810</name>
</gene>
<dbReference type="RefSeq" id="WP_344487299.1">
    <property type="nucleotide sequence ID" value="NZ_BAAAQX010000027.1"/>
</dbReference>
<evidence type="ECO:0000259" key="1">
    <source>
        <dbReference type="Pfam" id="PF07179"/>
    </source>
</evidence>
<protein>
    <recommendedName>
        <fullName evidence="1">SseB protein N-terminal domain-containing protein</fullName>
    </recommendedName>
</protein>
<dbReference type="NCBIfam" id="NF042914">
    <property type="entry name" value="SAV915_dom"/>
    <property type="match status" value="1"/>
</dbReference>
<evidence type="ECO:0000313" key="2">
    <source>
        <dbReference type="EMBL" id="GAA2212619.1"/>
    </source>
</evidence>
<accession>A0ABN3CT46</accession>
<keyword evidence="3" id="KW-1185">Reference proteome</keyword>